<dbReference type="GO" id="GO:0004563">
    <property type="term" value="F:beta-N-acetylhexosaminidase activity"/>
    <property type="evidence" value="ECO:0007669"/>
    <property type="project" value="UniProtKB-EC"/>
</dbReference>
<keyword evidence="1" id="KW-0378">Hydrolase</keyword>
<comment type="caution">
    <text evidence="1">The sequence shown here is derived from an EMBL/GenBank/DDBJ whole genome shotgun (WGS) entry which is preliminary data.</text>
</comment>
<keyword evidence="2" id="KW-1185">Reference proteome</keyword>
<keyword evidence="1" id="KW-0326">Glycosidase</keyword>
<organism evidence="1 2">
    <name type="scientific">Vibrio maritimus</name>
    <dbReference type="NCBI Taxonomy" id="990268"/>
    <lineage>
        <taxon>Bacteria</taxon>
        <taxon>Pseudomonadati</taxon>
        <taxon>Pseudomonadota</taxon>
        <taxon>Gammaproteobacteria</taxon>
        <taxon>Vibrionales</taxon>
        <taxon>Vibrionaceae</taxon>
        <taxon>Vibrio</taxon>
    </lineage>
</organism>
<dbReference type="AlphaFoldDB" id="A0A090RNZ5"/>
<evidence type="ECO:0000313" key="2">
    <source>
        <dbReference type="Proteomes" id="UP000029228"/>
    </source>
</evidence>
<dbReference type="Proteomes" id="UP000029228">
    <property type="component" value="Unassembled WGS sequence"/>
</dbReference>
<dbReference type="EMBL" id="BBMR01000001">
    <property type="protein sequence ID" value="GAL16966.1"/>
    <property type="molecule type" value="Genomic_DNA"/>
</dbReference>
<dbReference type="EC" id="3.2.1.52" evidence="1"/>
<protein>
    <submittedName>
        <fullName evidence="1">Beta-hexosaminidase</fullName>
        <ecNumber evidence="1">3.2.1.52</ecNumber>
    </submittedName>
</protein>
<evidence type="ECO:0000313" key="1">
    <source>
        <dbReference type="EMBL" id="GAL16966.1"/>
    </source>
</evidence>
<proteinExistence type="predicted"/>
<name>A0A090RNZ5_9VIBR</name>
<accession>A0A090RNZ5</accession>
<reference evidence="1 2" key="1">
    <citation type="submission" date="2014-09" db="EMBL/GenBank/DDBJ databases">
        <title>Vibrio maritimus JCM 19235. (C45) whole genome shotgun sequence.</title>
        <authorList>
            <person name="Sawabe T."/>
            <person name="Meirelles P."/>
            <person name="Nakanishi M."/>
            <person name="Sayaka M."/>
            <person name="Hattori M."/>
            <person name="Ohkuma M."/>
        </authorList>
    </citation>
    <scope>NUCLEOTIDE SEQUENCE [LARGE SCALE GENOMIC DNA]</scope>
    <source>
        <strain evidence="2">JCM19235</strain>
    </source>
</reference>
<dbReference type="STRING" id="990268.JCM19235_5515"/>
<sequence>MNRFADALPVESYAVYEMRDLVEQFDKGDKQVLSALERHYQTVLNAATAAEPIFAANVASVDTVAVTKATKKIAELGLTLVAKAQTGEVISKADSNAYQGMINESAIIIDETIVAIVKPTEMLLEALSE</sequence>
<gene>
    <name evidence="1" type="ORF">JCM19235_5515</name>
</gene>